<dbReference type="RefSeq" id="WP_170839845.1">
    <property type="nucleotide sequence ID" value="NZ_FOCQ01000007.1"/>
</dbReference>
<sequence>MNVEISDTSLRMSGKVWQIRAFLKAWSKRPITLQQFIYLQKWKRQRKN</sequence>
<name>A0A1H8ER38_9BACL</name>
<gene>
    <name evidence="1" type="ORF">SAMN05444955_10795</name>
</gene>
<evidence type="ECO:0000313" key="2">
    <source>
        <dbReference type="Proteomes" id="UP000199695"/>
    </source>
</evidence>
<dbReference type="STRING" id="1173111.SAMN05444955_10795"/>
<keyword evidence="2" id="KW-1185">Reference proteome</keyword>
<dbReference type="Proteomes" id="UP000199695">
    <property type="component" value="Unassembled WGS sequence"/>
</dbReference>
<protein>
    <recommendedName>
        <fullName evidence="3">Z-ring formation inhibitor MciZ</fullName>
    </recommendedName>
</protein>
<evidence type="ECO:0008006" key="3">
    <source>
        <dbReference type="Google" id="ProtNLM"/>
    </source>
</evidence>
<proteinExistence type="predicted"/>
<dbReference type="EMBL" id="FOCQ01000007">
    <property type="protein sequence ID" value="SEN21238.1"/>
    <property type="molecule type" value="Genomic_DNA"/>
</dbReference>
<organism evidence="1 2">
    <name type="scientific">Lihuaxuella thermophila</name>
    <dbReference type="NCBI Taxonomy" id="1173111"/>
    <lineage>
        <taxon>Bacteria</taxon>
        <taxon>Bacillati</taxon>
        <taxon>Bacillota</taxon>
        <taxon>Bacilli</taxon>
        <taxon>Bacillales</taxon>
        <taxon>Thermoactinomycetaceae</taxon>
        <taxon>Lihuaxuella</taxon>
    </lineage>
</organism>
<reference evidence="1 2" key="1">
    <citation type="submission" date="2016-10" db="EMBL/GenBank/DDBJ databases">
        <authorList>
            <person name="de Groot N.N."/>
        </authorList>
    </citation>
    <scope>NUCLEOTIDE SEQUENCE [LARGE SCALE GENOMIC DNA]</scope>
    <source>
        <strain evidence="1 2">DSM 46701</strain>
    </source>
</reference>
<evidence type="ECO:0000313" key="1">
    <source>
        <dbReference type="EMBL" id="SEN21238.1"/>
    </source>
</evidence>
<dbReference type="AlphaFoldDB" id="A0A1H8ER38"/>
<accession>A0A1H8ER38</accession>